<proteinExistence type="predicted"/>
<reference evidence="3" key="1">
    <citation type="submission" date="2017-03" db="EMBL/GenBank/DDBJ databases">
        <title>Genomes of endolithic fungi from Antarctica.</title>
        <authorList>
            <person name="Coleine C."/>
            <person name="Masonjones S."/>
            <person name="Stajich J.E."/>
        </authorList>
    </citation>
    <scope>NUCLEOTIDE SEQUENCE [LARGE SCALE GENOMIC DNA]</scope>
    <source>
        <strain evidence="3">CCFEE 5527</strain>
    </source>
</reference>
<feature type="compositionally biased region" description="Basic and acidic residues" evidence="1">
    <location>
        <begin position="16"/>
        <end position="25"/>
    </location>
</feature>
<gene>
    <name evidence="2" type="ORF">B0A48_08564</name>
</gene>
<feature type="region of interest" description="Disordered" evidence="1">
    <location>
        <begin position="1"/>
        <end position="31"/>
    </location>
</feature>
<dbReference type="EMBL" id="NAJO01000016">
    <property type="protein sequence ID" value="OQO06776.1"/>
    <property type="molecule type" value="Genomic_DNA"/>
</dbReference>
<protein>
    <submittedName>
        <fullName evidence="2">Uncharacterized protein</fullName>
    </submittedName>
</protein>
<name>A0A1V8T5U4_9PEZI</name>
<evidence type="ECO:0000313" key="3">
    <source>
        <dbReference type="Proteomes" id="UP000192596"/>
    </source>
</evidence>
<evidence type="ECO:0000256" key="1">
    <source>
        <dbReference type="SAM" id="MobiDB-lite"/>
    </source>
</evidence>
<feature type="compositionally biased region" description="Basic residues" evidence="1">
    <location>
        <begin position="266"/>
        <end position="275"/>
    </location>
</feature>
<keyword evidence="3" id="KW-1185">Reference proteome</keyword>
<dbReference type="Proteomes" id="UP000192596">
    <property type="component" value="Unassembled WGS sequence"/>
</dbReference>
<dbReference type="AlphaFoldDB" id="A0A1V8T5U4"/>
<sequence>MAKAKGKVSKTIPALHARDKPRGDESSGVGTAMKRAVGTGIDVLTRARSSLARFPTGTSRVAQPATLGAGRSIGTDNTQTVTDFVGELHGHFTSRSDGLSAGFLRGLCDSYNAGTLDERGLYVGILRVLINTKGMHLLEQFRGLLPASWKATDLGWLECAVAEDCAWQAKVAGIVAGSGRVISMPKVKVAKAEEAETVADVIETDEEIDDEGVKVEAKAVIRKKKRPLGGFRAQSVSHIVGILEEPHPEHVQQAPTKKQLTAPKATPKKPARRAPTKAAIVTAQNDRSPSSISPVPSPTPSPLSTNSDFPFHPTTTTSTPLPPPKSKLRNISIPMVSAGTETRTGTNTAIGRIFPTRRSILSVASKPYTHTLCGATFPHPSDVRQHHKGKVGSTSCWVRHGSPVGRDWDEDPNCKVRIGTGDGKVEVEVLRGVHGEREGQEGFRGYKVKSWGAWAALLAPNDDGAVADAIEDVDAMSGLKDKDGAEDQGECEAPVAKKRKVVKDGEDAVGAYAEEVAALGLRAGK</sequence>
<feature type="compositionally biased region" description="Low complexity" evidence="1">
    <location>
        <begin position="254"/>
        <end position="265"/>
    </location>
</feature>
<accession>A0A1V8T5U4</accession>
<feature type="compositionally biased region" description="Low complexity" evidence="1">
    <location>
        <begin position="302"/>
        <end position="319"/>
    </location>
</feature>
<comment type="caution">
    <text evidence="2">The sequence shown here is derived from an EMBL/GenBank/DDBJ whole genome shotgun (WGS) entry which is preliminary data.</text>
</comment>
<evidence type="ECO:0000313" key="2">
    <source>
        <dbReference type="EMBL" id="OQO06776.1"/>
    </source>
</evidence>
<dbReference type="InParanoid" id="A0A1V8T5U4"/>
<feature type="region of interest" description="Disordered" evidence="1">
    <location>
        <begin position="244"/>
        <end position="329"/>
    </location>
</feature>
<dbReference type="OrthoDB" id="3644322at2759"/>
<dbReference type="STRING" id="1507870.A0A1V8T5U4"/>
<organism evidence="2 3">
    <name type="scientific">Cryoendolithus antarcticus</name>
    <dbReference type="NCBI Taxonomy" id="1507870"/>
    <lineage>
        <taxon>Eukaryota</taxon>
        <taxon>Fungi</taxon>
        <taxon>Dikarya</taxon>
        <taxon>Ascomycota</taxon>
        <taxon>Pezizomycotina</taxon>
        <taxon>Dothideomycetes</taxon>
        <taxon>Dothideomycetidae</taxon>
        <taxon>Cladosporiales</taxon>
        <taxon>Cladosporiaceae</taxon>
        <taxon>Cryoendolithus</taxon>
    </lineage>
</organism>